<name>A0A8T1CF28_9STRA</name>
<dbReference type="Proteomes" id="UP000736787">
    <property type="component" value="Unassembled WGS sequence"/>
</dbReference>
<comment type="caution">
    <text evidence="1">The sequence shown here is derived from an EMBL/GenBank/DDBJ whole genome shotgun (WGS) entry which is preliminary data.</text>
</comment>
<evidence type="ECO:0000313" key="2">
    <source>
        <dbReference type="Proteomes" id="UP000736787"/>
    </source>
</evidence>
<organism evidence="1 2">
    <name type="scientific">Phytophthora cactorum</name>
    <dbReference type="NCBI Taxonomy" id="29920"/>
    <lineage>
        <taxon>Eukaryota</taxon>
        <taxon>Sar</taxon>
        <taxon>Stramenopiles</taxon>
        <taxon>Oomycota</taxon>
        <taxon>Peronosporomycetes</taxon>
        <taxon>Peronosporales</taxon>
        <taxon>Peronosporaceae</taxon>
        <taxon>Phytophthora</taxon>
    </lineage>
</organism>
<gene>
    <name evidence="1" type="ORF">PC117_g16244</name>
</gene>
<accession>A0A8T1CF28</accession>
<dbReference type="EMBL" id="RCMK01000569">
    <property type="protein sequence ID" value="KAG2921372.1"/>
    <property type="molecule type" value="Genomic_DNA"/>
</dbReference>
<proteinExistence type="predicted"/>
<dbReference type="AlphaFoldDB" id="A0A8T1CF28"/>
<protein>
    <submittedName>
        <fullName evidence="1">Uncharacterized protein</fullName>
    </submittedName>
</protein>
<reference evidence="1" key="1">
    <citation type="submission" date="2018-10" db="EMBL/GenBank/DDBJ databases">
        <title>Effector identification in a new, highly contiguous assembly of the strawberry crown rot pathogen Phytophthora cactorum.</title>
        <authorList>
            <person name="Armitage A.D."/>
            <person name="Nellist C.F."/>
            <person name="Bates H."/>
            <person name="Vickerstaff R.J."/>
            <person name="Harrison R.J."/>
        </authorList>
    </citation>
    <scope>NUCLEOTIDE SEQUENCE</scope>
    <source>
        <strain evidence="1">4040</strain>
    </source>
</reference>
<sequence>MFHTEPSDVAIETSHDVGNEVPQTIAVDDTVAAASRV</sequence>
<evidence type="ECO:0000313" key="1">
    <source>
        <dbReference type="EMBL" id="KAG2921372.1"/>
    </source>
</evidence>